<dbReference type="Proteomes" id="UP000199223">
    <property type="component" value="Unassembled WGS sequence"/>
</dbReference>
<evidence type="ECO:0000313" key="2">
    <source>
        <dbReference type="Proteomes" id="UP000199223"/>
    </source>
</evidence>
<dbReference type="STRING" id="856736.SAMN04488058_10242"/>
<dbReference type="RefSeq" id="WP_092263240.1">
    <property type="nucleotide sequence ID" value="NZ_FNZA01000002.1"/>
</dbReference>
<sequence>MSLSLLLLAALLGGQGAPPVAKLRAAESPAAELRAVQARYAGKDVWVYGGGPLRCYTGSGFADIRGPFTAPVRVVGVQRQPGVTLKARRVLLDQRIENALILRLRPSVPFEKTSWGVGANAAALRPLEGPNCREFLVPFAGPADLERTFSLTPPDAATKAALHPFPQADPLRPPTFKGLTHRQVLWLRGVPDEPVGSLKTLLAASEWRWLGPPGRGDNVLRFQADRVVAVEEPSWGP</sequence>
<dbReference type="AlphaFoldDB" id="A0A1H6TY62"/>
<protein>
    <submittedName>
        <fullName evidence="1">Uncharacterized protein</fullName>
    </submittedName>
</protein>
<dbReference type="OrthoDB" id="72043at2"/>
<name>A0A1H6TY62_9DEIO</name>
<proteinExistence type="predicted"/>
<evidence type="ECO:0000313" key="1">
    <source>
        <dbReference type="EMBL" id="SEI85038.1"/>
    </source>
</evidence>
<accession>A0A1H6TY62</accession>
<reference evidence="2" key="1">
    <citation type="submission" date="2016-10" db="EMBL/GenBank/DDBJ databases">
        <authorList>
            <person name="Varghese N."/>
            <person name="Submissions S."/>
        </authorList>
    </citation>
    <scope>NUCLEOTIDE SEQUENCE [LARGE SCALE GENOMIC DNA]</scope>
    <source>
        <strain evidence="2">CGMCC 1.10218</strain>
    </source>
</reference>
<keyword evidence="2" id="KW-1185">Reference proteome</keyword>
<dbReference type="EMBL" id="FNZA01000002">
    <property type="protein sequence ID" value="SEI85038.1"/>
    <property type="molecule type" value="Genomic_DNA"/>
</dbReference>
<gene>
    <name evidence="1" type="ORF">SAMN04488058_10242</name>
</gene>
<organism evidence="1 2">
    <name type="scientific">Deinococcus reticulitermitis</name>
    <dbReference type="NCBI Taxonomy" id="856736"/>
    <lineage>
        <taxon>Bacteria</taxon>
        <taxon>Thermotogati</taxon>
        <taxon>Deinococcota</taxon>
        <taxon>Deinococci</taxon>
        <taxon>Deinococcales</taxon>
        <taxon>Deinococcaceae</taxon>
        <taxon>Deinococcus</taxon>
    </lineage>
</organism>